<evidence type="ECO:0000313" key="7">
    <source>
        <dbReference type="EMBL" id="GEA79904.1"/>
    </source>
</evidence>
<feature type="region of interest" description="Disordered" evidence="4">
    <location>
        <begin position="462"/>
        <end position="481"/>
    </location>
</feature>
<keyword evidence="5" id="KW-0812">Transmembrane</keyword>
<dbReference type="Proteomes" id="UP000315842">
    <property type="component" value="Unassembled WGS sequence"/>
</dbReference>
<feature type="compositionally biased region" description="Pro residues" evidence="4">
    <location>
        <begin position="99"/>
        <end position="111"/>
    </location>
</feature>
<dbReference type="InterPro" id="IPR009003">
    <property type="entry name" value="Peptidase_S1_PA"/>
</dbReference>
<reference evidence="7 8" key="1">
    <citation type="submission" date="2019-06" db="EMBL/GenBank/DDBJ databases">
        <title>Whole genome shotgun sequence of Cellulomonas uda NBRC 3747.</title>
        <authorList>
            <person name="Hosoyama A."/>
            <person name="Uohara A."/>
            <person name="Ohji S."/>
            <person name="Ichikawa N."/>
        </authorList>
    </citation>
    <scope>NUCLEOTIDE SEQUENCE [LARGE SCALE GENOMIC DNA]</scope>
    <source>
        <strain evidence="7 8">NBRC 3747</strain>
    </source>
</reference>
<feature type="compositionally biased region" description="Pro residues" evidence="4">
    <location>
        <begin position="24"/>
        <end position="45"/>
    </location>
</feature>
<dbReference type="RefSeq" id="WP_141318185.1">
    <property type="nucleotide sequence ID" value="NZ_BJLP01000003.1"/>
</dbReference>
<dbReference type="PRINTS" id="PR00834">
    <property type="entry name" value="PROTEASES2C"/>
</dbReference>
<dbReference type="Gene3D" id="2.40.10.10">
    <property type="entry name" value="Trypsin-like serine proteases"/>
    <property type="match status" value="2"/>
</dbReference>
<dbReference type="InterPro" id="IPR051201">
    <property type="entry name" value="Chloro_Bact_Ser_Proteases"/>
</dbReference>
<evidence type="ECO:0000259" key="6">
    <source>
        <dbReference type="PROSITE" id="PS50106"/>
    </source>
</evidence>
<feature type="transmembrane region" description="Helical" evidence="5">
    <location>
        <begin position="170"/>
        <end position="192"/>
    </location>
</feature>
<dbReference type="AlphaFoldDB" id="A0A4Y3K943"/>
<feature type="region of interest" description="Disordered" evidence="4">
    <location>
        <begin position="1"/>
        <end position="113"/>
    </location>
</feature>
<evidence type="ECO:0000256" key="3">
    <source>
        <dbReference type="ARBA" id="ARBA00022801"/>
    </source>
</evidence>
<protein>
    <recommendedName>
        <fullName evidence="6">PDZ domain-containing protein</fullName>
    </recommendedName>
</protein>
<evidence type="ECO:0000313" key="8">
    <source>
        <dbReference type="Proteomes" id="UP000315842"/>
    </source>
</evidence>
<keyword evidence="2" id="KW-0645">Protease</keyword>
<evidence type="ECO:0000256" key="4">
    <source>
        <dbReference type="SAM" id="MobiDB-lite"/>
    </source>
</evidence>
<dbReference type="InterPro" id="IPR001478">
    <property type="entry name" value="PDZ"/>
</dbReference>
<dbReference type="InterPro" id="IPR043504">
    <property type="entry name" value="Peptidase_S1_PA_chymotrypsin"/>
</dbReference>
<dbReference type="PANTHER" id="PTHR43343">
    <property type="entry name" value="PEPTIDASE S12"/>
    <property type="match status" value="1"/>
</dbReference>
<dbReference type="CDD" id="cd06779">
    <property type="entry name" value="cpPDZ_Deg_HtrA-like"/>
    <property type="match status" value="1"/>
</dbReference>
<feature type="compositionally biased region" description="Pro residues" evidence="4">
    <location>
        <begin position="141"/>
        <end position="155"/>
    </location>
</feature>
<dbReference type="GO" id="GO:0006508">
    <property type="term" value="P:proteolysis"/>
    <property type="evidence" value="ECO:0007669"/>
    <property type="project" value="UniProtKB-KW"/>
</dbReference>
<proteinExistence type="inferred from homology"/>
<dbReference type="InterPro" id="IPR001940">
    <property type="entry name" value="Peptidase_S1C"/>
</dbReference>
<dbReference type="EMBL" id="BJLP01000003">
    <property type="protein sequence ID" value="GEA79904.1"/>
    <property type="molecule type" value="Genomic_DNA"/>
</dbReference>
<dbReference type="Pfam" id="PF13365">
    <property type="entry name" value="Trypsin_2"/>
    <property type="match status" value="1"/>
</dbReference>
<dbReference type="PROSITE" id="PS50106">
    <property type="entry name" value="PDZ"/>
    <property type="match status" value="1"/>
</dbReference>
<sequence>MTTPDEPARPADAHPEPALDRPEVGPPVPPAPPGPPAAATPPAGTPTPAASPAGGLFAEPYGRPANPYGPPGTYPQLGHSQPPTAHPQAVHVGAQPHGLTPPGPQAAPAPVPVAGAPSPAPWYAPYGAAGPYARPGAPAAQPGPVPGPPGAPGPSPTDERGRRTRRGLSAGWVAGLVALALGAGLVGGVAGARLLGGDDRLADAGLPAVVTRPTDAAGNPVGGAMVEGSVAEIAAAVLPSVVSIQSSGSSGAATGSGFVLRQDGYLLTNNHVVAGGTGAGGSLVVTFADGREAPAELVGSTADYDLAVLKVDVDGLVPLALGDSDAVRVGDPVVAIGAPLGLEGTVTTGIVSALNRPVSAGDEAETAFINAIQTDAAINPGNSGGPLVNAAGEVIGINSAIAQPPGQTAQTGGSIGLGFAIGSNQARRTATQIIETGRATYPIIGVLLDRQYSGEGVRVASEAQQGQEPVSPGGPAQDAGIRPGDVIVAIDGRPVTDPDELIVAIRAHEPGEVVELTVRSDGEDRTLQVELDESQ</sequence>
<dbReference type="Gene3D" id="2.30.42.10">
    <property type="match status" value="1"/>
</dbReference>
<feature type="compositionally biased region" description="Low complexity" evidence="4">
    <location>
        <begin position="46"/>
        <end position="55"/>
    </location>
</feature>
<feature type="compositionally biased region" description="Basic and acidic residues" evidence="4">
    <location>
        <begin position="1"/>
        <end position="23"/>
    </location>
</feature>
<dbReference type="GO" id="GO:0004252">
    <property type="term" value="F:serine-type endopeptidase activity"/>
    <property type="evidence" value="ECO:0007669"/>
    <property type="project" value="InterPro"/>
</dbReference>
<name>A0A4Y3K943_CELUD</name>
<dbReference type="SUPFAM" id="SSF50494">
    <property type="entry name" value="Trypsin-like serine proteases"/>
    <property type="match status" value="1"/>
</dbReference>
<keyword evidence="8" id="KW-1185">Reference proteome</keyword>
<keyword evidence="5" id="KW-0472">Membrane</keyword>
<organism evidence="7 8">
    <name type="scientific">Cellulomonas uda</name>
    <dbReference type="NCBI Taxonomy" id="1714"/>
    <lineage>
        <taxon>Bacteria</taxon>
        <taxon>Bacillati</taxon>
        <taxon>Actinomycetota</taxon>
        <taxon>Actinomycetes</taxon>
        <taxon>Micrococcales</taxon>
        <taxon>Cellulomonadaceae</taxon>
        <taxon>Cellulomonas</taxon>
    </lineage>
</organism>
<feature type="domain" description="PDZ" evidence="6">
    <location>
        <begin position="445"/>
        <end position="522"/>
    </location>
</feature>
<evidence type="ECO:0000256" key="2">
    <source>
        <dbReference type="ARBA" id="ARBA00022670"/>
    </source>
</evidence>
<keyword evidence="5" id="KW-1133">Transmembrane helix</keyword>
<dbReference type="SUPFAM" id="SSF50156">
    <property type="entry name" value="PDZ domain-like"/>
    <property type="match status" value="1"/>
</dbReference>
<comment type="similarity">
    <text evidence="1">Belongs to the peptidase S1C family.</text>
</comment>
<evidence type="ECO:0000256" key="5">
    <source>
        <dbReference type="SAM" id="Phobius"/>
    </source>
</evidence>
<dbReference type="Pfam" id="PF13180">
    <property type="entry name" value="PDZ_2"/>
    <property type="match status" value="1"/>
</dbReference>
<feature type="region of interest" description="Disordered" evidence="4">
    <location>
        <begin position="134"/>
        <end position="164"/>
    </location>
</feature>
<gene>
    <name evidence="7" type="ORF">CUD01_03480</name>
</gene>
<dbReference type="PANTHER" id="PTHR43343:SF3">
    <property type="entry name" value="PROTEASE DO-LIKE 8, CHLOROPLASTIC"/>
    <property type="match status" value="1"/>
</dbReference>
<accession>A0A4Y3K943</accession>
<evidence type="ECO:0000256" key="1">
    <source>
        <dbReference type="ARBA" id="ARBA00010541"/>
    </source>
</evidence>
<keyword evidence="3" id="KW-0378">Hydrolase</keyword>
<dbReference type="InterPro" id="IPR036034">
    <property type="entry name" value="PDZ_sf"/>
</dbReference>
<dbReference type="SMART" id="SM00228">
    <property type="entry name" value="PDZ"/>
    <property type="match status" value="1"/>
</dbReference>
<comment type="caution">
    <text evidence="7">The sequence shown here is derived from an EMBL/GenBank/DDBJ whole genome shotgun (WGS) entry which is preliminary data.</text>
</comment>